<comment type="caution">
    <text evidence="1">The sequence shown here is derived from an EMBL/GenBank/DDBJ whole genome shotgun (WGS) entry which is preliminary data.</text>
</comment>
<dbReference type="RefSeq" id="WP_166691040.1">
    <property type="nucleotide sequence ID" value="NZ_WAEL01000001.1"/>
</dbReference>
<dbReference type="Proteomes" id="UP000606008">
    <property type="component" value="Unassembled WGS sequence"/>
</dbReference>
<evidence type="ECO:0000313" key="2">
    <source>
        <dbReference type="Proteomes" id="UP000606008"/>
    </source>
</evidence>
<evidence type="ECO:0000313" key="1">
    <source>
        <dbReference type="EMBL" id="NID09409.1"/>
    </source>
</evidence>
<protein>
    <recommendedName>
        <fullName evidence="3">ASCH domain-containing protein</fullName>
    </recommendedName>
</protein>
<organism evidence="1 2">
    <name type="scientific">Fibrivirga algicola</name>
    <dbReference type="NCBI Taxonomy" id="2950420"/>
    <lineage>
        <taxon>Bacteria</taxon>
        <taxon>Pseudomonadati</taxon>
        <taxon>Bacteroidota</taxon>
        <taxon>Cytophagia</taxon>
        <taxon>Cytophagales</taxon>
        <taxon>Spirosomataceae</taxon>
        <taxon>Fibrivirga</taxon>
    </lineage>
</organism>
<name>A0ABX0QBE3_9BACT</name>
<accession>A0ABX0QBE3</accession>
<reference evidence="1" key="1">
    <citation type="submission" date="2024-05" db="EMBL/GenBank/DDBJ databases">
        <authorList>
            <person name="Jung D.-H."/>
        </authorList>
    </citation>
    <scope>NUCLEOTIDE SEQUENCE</scope>
    <source>
        <strain evidence="1">JA-25</strain>
    </source>
</reference>
<keyword evidence="2" id="KW-1185">Reference proteome</keyword>
<sequence length="119" mass="13688">MPPIDTPRPKVHTIREDQHKRWKPGMTVHFATGIRTKQYCQFGVGICKSVQKIVIHANPMGIFMIQVDGRVLSNIECMKLSLDDGFDQFSDFESWFANDAIEAGGSKTYRLIHWTDLKY</sequence>
<evidence type="ECO:0008006" key="3">
    <source>
        <dbReference type="Google" id="ProtNLM"/>
    </source>
</evidence>
<proteinExistence type="predicted"/>
<gene>
    <name evidence="1" type="ORF">F7231_04440</name>
</gene>
<dbReference type="EMBL" id="WAEL01000001">
    <property type="protein sequence ID" value="NID09409.1"/>
    <property type="molecule type" value="Genomic_DNA"/>
</dbReference>